<feature type="region of interest" description="Disordered" evidence="1">
    <location>
        <begin position="202"/>
        <end position="222"/>
    </location>
</feature>
<dbReference type="OrthoDB" id="1273525at2"/>
<dbReference type="GeneID" id="303672398"/>
<proteinExistence type="predicted"/>
<reference evidence="2 4" key="1">
    <citation type="submission" date="2017-01" db="EMBL/GenBank/DDBJ databases">
        <authorList>
            <person name="Varghese N."/>
            <person name="Submissions S."/>
        </authorList>
    </citation>
    <scope>NUCLEOTIDE SEQUENCE [LARGE SCALE GENOMIC DNA]</scope>
    <source>
        <strain evidence="2 4">ATCC 27950</strain>
    </source>
</reference>
<protein>
    <submittedName>
        <fullName evidence="3">Uncharacterized protein</fullName>
    </submittedName>
</protein>
<evidence type="ECO:0000313" key="5">
    <source>
        <dbReference type="Proteomes" id="UP000255231"/>
    </source>
</evidence>
<feature type="compositionally biased region" description="Basic and acidic residues" evidence="1">
    <location>
        <begin position="202"/>
        <end position="215"/>
    </location>
</feature>
<dbReference type="EMBL" id="UFVS01000001">
    <property type="protein sequence ID" value="SUX42125.1"/>
    <property type="molecule type" value="Genomic_DNA"/>
</dbReference>
<dbReference type="Proteomes" id="UP000255231">
    <property type="component" value="Unassembled WGS sequence"/>
</dbReference>
<evidence type="ECO:0000256" key="1">
    <source>
        <dbReference type="SAM" id="MobiDB-lite"/>
    </source>
</evidence>
<evidence type="ECO:0000313" key="4">
    <source>
        <dbReference type="Proteomes" id="UP000185725"/>
    </source>
</evidence>
<dbReference type="RefSeq" id="WP_076561163.1">
    <property type="nucleotide sequence ID" value="NZ_CP033929.1"/>
</dbReference>
<evidence type="ECO:0000313" key="2">
    <source>
        <dbReference type="EMBL" id="SIQ74698.1"/>
    </source>
</evidence>
<dbReference type="Proteomes" id="UP000185725">
    <property type="component" value="Unassembled WGS sequence"/>
</dbReference>
<dbReference type="AlphaFoldDB" id="A0A381F6F9"/>
<accession>A0A381F6F9</accession>
<organism evidence="3 5">
    <name type="scientific">Chryseobacterium indoltheticum</name>
    <dbReference type="NCBI Taxonomy" id="254"/>
    <lineage>
        <taxon>Bacteria</taxon>
        <taxon>Pseudomonadati</taxon>
        <taxon>Bacteroidota</taxon>
        <taxon>Flavobacteriia</taxon>
        <taxon>Flavobacteriales</taxon>
        <taxon>Weeksellaceae</taxon>
        <taxon>Chryseobacterium group</taxon>
        <taxon>Chryseobacterium</taxon>
    </lineage>
</organism>
<keyword evidence="4" id="KW-1185">Reference proteome</keyword>
<dbReference type="KEGG" id="cil:EG358_01705"/>
<name>A0A381F6F9_9FLAO</name>
<reference evidence="3 5" key="2">
    <citation type="submission" date="2018-06" db="EMBL/GenBank/DDBJ databases">
        <authorList>
            <consortium name="Pathogen Informatics"/>
            <person name="Doyle S."/>
        </authorList>
    </citation>
    <scope>NUCLEOTIDE SEQUENCE [LARGE SCALE GENOMIC DNA]</scope>
    <source>
        <strain evidence="3 5">NCTC13560</strain>
    </source>
</reference>
<evidence type="ECO:0000313" key="3">
    <source>
        <dbReference type="EMBL" id="SUX42125.1"/>
    </source>
</evidence>
<dbReference type="EMBL" id="FTMF01000008">
    <property type="protein sequence ID" value="SIQ74698.1"/>
    <property type="molecule type" value="Genomic_DNA"/>
</dbReference>
<sequence length="222" mass="25272">MKKSTTLIFLFTFLLLGISVFSQDKNKFNNVDGVLAKIIPNNKLDFWVLAHNSYGKNKEVKISGTKKDYVPQFSGFSLRPGEDSFYYIVYSVGGKINYLTDINELKGFIGKVDNVEEAALSAVLDGYLIDEQFVDVAANYYTDATNYYLDLGKITSKECPYQKTHFTLTVNKATGVVSNIKDNGTYIEVYTKNCKNNPRLLKIEKKEEPKDEPKKQPIKKRR</sequence>
<gene>
    <name evidence="3" type="ORF">NCTC13560_00942</name>
    <name evidence="2" type="ORF">SAMN05421682_1087</name>
</gene>